<dbReference type="PANTHER" id="PTHR10039:SF14">
    <property type="entry name" value="NACHT DOMAIN-CONTAINING PROTEIN"/>
    <property type="match status" value="1"/>
</dbReference>
<evidence type="ECO:0000256" key="2">
    <source>
        <dbReference type="PROSITE-ProRule" id="PRU00042"/>
    </source>
</evidence>
<dbReference type="SUPFAM" id="SSF53167">
    <property type="entry name" value="Purine and uridine phosphorylases"/>
    <property type="match status" value="1"/>
</dbReference>
<dbReference type="EMBL" id="JBFXLT010000111">
    <property type="protein sequence ID" value="KAL2808471.1"/>
    <property type="molecule type" value="Genomic_DNA"/>
</dbReference>
<evidence type="ECO:0000313" key="5">
    <source>
        <dbReference type="EMBL" id="KAL2808471.1"/>
    </source>
</evidence>
<dbReference type="InterPro" id="IPR056125">
    <property type="entry name" value="DUF7708"/>
</dbReference>
<keyword evidence="6" id="KW-1185">Reference proteome</keyword>
<comment type="caution">
    <text evidence="5">The sequence shown here is derived from an EMBL/GenBank/DDBJ whole genome shotgun (WGS) entry which is preliminary data.</text>
</comment>
<dbReference type="InterPro" id="IPR035994">
    <property type="entry name" value="Nucleoside_phosphorylase_sf"/>
</dbReference>
<feature type="domain" description="C2H2-type" evidence="4">
    <location>
        <begin position="1252"/>
        <end position="1279"/>
    </location>
</feature>
<feature type="compositionally biased region" description="Polar residues" evidence="3">
    <location>
        <begin position="353"/>
        <end position="366"/>
    </location>
</feature>
<dbReference type="Pfam" id="PF12874">
    <property type="entry name" value="zf-met"/>
    <property type="match status" value="1"/>
</dbReference>
<keyword evidence="2" id="KW-0862">Zinc</keyword>
<feature type="region of interest" description="Disordered" evidence="3">
    <location>
        <begin position="339"/>
        <end position="366"/>
    </location>
</feature>
<dbReference type="InterPro" id="IPR054471">
    <property type="entry name" value="GPIID_WHD"/>
</dbReference>
<dbReference type="Pfam" id="PF24809">
    <property type="entry name" value="DUF7708"/>
    <property type="match status" value="1"/>
</dbReference>
<proteinExistence type="predicted"/>
<dbReference type="Pfam" id="PF01048">
    <property type="entry name" value="PNP_UDP_1"/>
    <property type="match status" value="1"/>
</dbReference>
<organism evidence="5 6">
    <name type="scientific">Aspergillus granulosus</name>
    <dbReference type="NCBI Taxonomy" id="176169"/>
    <lineage>
        <taxon>Eukaryota</taxon>
        <taxon>Fungi</taxon>
        <taxon>Dikarya</taxon>
        <taxon>Ascomycota</taxon>
        <taxon>Pezizomycotina</taxon>
        <taxon>Eurotiomycetes</taxon>
        <taxon>Eurotiomycetidae</taxon>
        <taxon>Eurotiales</taxon>
        <taxon>Aspergillaceae</taxon>
        <taxon>Aspergillus</taxon>
        <taxon>Aspergillus subgen. Nidulantes</taxon>
    </lineage>
</organism>
<keyword evidence="2" id="KW-0479">Metal-binding</keyword>
<dbReference type="InterPro" id="IPR056884">
    <property type="entry name" value="NPHP3-like_N"/>
</dbReference>
<dbReference type="InterPro" id="IPR027417">
    <property type="entry name" value="P-loop_NTPase"/>
</dbReference>
<protein>
    <recommendedName>
        <fullName evidence="4">C2H2-type domain-containing protein</fullName>
    </recommendedName>
</protein>
<dbReference type="PROSITE" id="PS50157">
    <property type="entry name" value="ZINC_FINGER_C2H2_2"/>
    <property type="match status" value="2"/>
</dbReference>
<accession>A0ABR4GZ49</accession>
<name>A0ABR4GZ49_9EURO</name>
<dbReference type="SUPFAM" id="SSF57667">
    <property type="entry name" value="beta-beta-alpha zinc fingers"/>
    <property type="match status" value="1"/>
</dbReference>
<dbReference type="SUPFAM" id="SSF52540">
    <property type="entry name" value="P-loop containing nucleoside triphosphate hydrolases"/>
    <property type="match status" value="1"/>
</dbReference>
<keyword evidence="2" id="KW-0863">Zinc-finger</keyword>
<dbReference type="Gene3D" id="3.40.50.1580">
    <property type="entry name" value="Nucleoside phosphorylase domain"/>
    <property type="match status" value="1"/>
</dbReference>
<evidence type="ECO:0000259" key="4">
    <source>
        <dbReference type="PROSITE" id="PS50157"/>
    </source>
</evidence>
<dbReference type="Pfam" id="PF24883">
    <property type="entry name" value="NPHP3_N"/>
    <property type="match status" value="1"/>
</dbReference>
<dbReference type="Pfam" id="PF22939">
    <property type="entry name" value="WHD_GPIID"/>
    <property type="match status" value="1"/>
</dbReference>
<dbReference type="InterPro" id="IPR036236">
    <property type="entry name" value="Znf_C2H2_sf"/>
</dbReference>
<dbReference type="PROSITE" id="PS00028">
    <property type="entry name" value="ZINC_FINGER_C2H2_1"/>
    <property type="match status" value="2"/>
</dbReference>
<evidence type="ECO:0000313" key="6">
    <source>
        <dbReference type="Proteomes" id="UP001610334"/>
    </source>
</evidence>
<dbReference type="Proteomes" id="UP001610334">
    <property type="component" value="Unassembled WGS sequence"/>
</dbReference>
<dbReference type="SMART" id="SM00355">
    <property type="entry name" value="ZnF_C2H2"/>
    <property type="match status" value="4"/>
</dbReference>
<dbReference type="Gene3D" id="3.40.50.300">
    <property type="entry name" value="P-loop containing nucleotide triphosphate hydrolases"/>
    <property type="match status" value="1"/>
</dbReference>
<feature type="domain" description="C2H2-type" evidence="4">
    <location>
        <begin position="1280"/>
        <end position="1307"/>
    </location>
</feature>
<reference evidence="5 6" key="1">
    <citation type="submission" date="2024-07" db="EMBL/GenBank/DDBJ databases">
        <title>Section-level genome sequencing and comparative genomics of Aspergillus sections Usti and Cavernicolus.</title>
        <authorList>
            <consortium name="Lawrence Berkeley National Laboratory"/>
            <person name="Nybo J.L."/>
            <person name="Vesth T.C."/>
            <person name="Theobald S."/>
            <person name="Frisvad J.C."/>
            <person name="Larsen T.O."/>
            <person name="Kjaerboelling I."/>
            <person name="Rothschild-Mancinelli K."/>
            <person name="Lyhne E.K."/>
            <person name="Kogle M.E."/>
            <person name="Barry K."/>
            <person name="Clum A."/>
            <person name="Na H."/>
            <person name="Ledsgaard L."/>
            <person name="Lin J."/>
            <person name="Lipzen A."/>
            <person name="Kuo A."/>
            <person name="Riley R."/>
            <person name="Mondo S."/>
            <person name="Labutti K."/>
            <person name="Haridas S."/>
            <person name="Pangalinan J."/>
            <person name="Salamov A.A."/>
            <person name="Simmons B.A."/>
            <person name="Magnuson J.K."/>
            <person name="Chen J."/>
            <person name="Drula E."/>
            <person name="Henrissat B."/>
            <person name="Wiebenga A."/>
            <person name="Lubbers R.J."/>
            <person name="Gomes A.C."/>
            <person name="Makela M.R."/>
            <person name="Stajich J."/>
            <person name="Grigoriev I.V."/>
            <person name="Mortensen U.H."/>
            <person name="De Vries R.P."/>
            <person name="Baker S.E."/>
            <person name="Andersen M.R."/>
        </authorList>
    </citation>
    <scope>NUCLEOTIDE SEQUENCE [LARGE SCALE GENOMIC DNA]</scope>
    <source>
        <strain evidence="5 6">CBS 588.65</strain>
    </source>
</reference>
<dbReference type="Gene3D" id="3.30.160.60">
    <property type="entry name" value="Classic Zinc Finger"/>
    <property type="match status" value="2"/>
</dbReference>
<evidence type="ECO:0000256" key="1">
    <source>
        <dbReference type="ARBA" id="ARBA00022737"/>
    </source>
</evidence>
<dbReference type="PANTHER" id="PTHR10039">
    <property type="entry name" value="AMELOGENIN"/>
    <property type="match status" value="1"/>
</dbReference>
<evidence type="ECO:0000256" key="3">
    <source>
        <dbReference type="SAM" id="MobiDB-lite"/>
    </source>
</evidence>
<sequence>MNGHVRQRPSSRDDFDIAIICALSLETNAVLCSLDEYWRDAHHQYGKAAGDENSYSFGRISGHAVVVATLPRMGKIHASSAASTLKVSFHFIKLALLVGICGAVPYKADGNEITLGDVIISESLVEFDFGRQHEEGFERRRDVMFEAPRAPEEVAGLLKQIQTPFKLSEVQDGLAQHLDELMRSPDIATSYPVVSQDKLFEPTYIHKHQNGCIGCSAQDAICNAAQAASCEQLGCDRSLLVPRSRLPIALANQRPTHRIHFGTIGTADTGMRSAKRRDALAKAERIIAFEMEGAGVWTKFNCLIIKGVCDYADSHKNKGWQAYAAVVAASAAKVVLDQYAPPEKPSRPELPDTRTTTSRQSSAPSRTLSVLPRYYAIDETLPKEIFDQVSKDFGKRFATDQVQRFRETDIVALKRELAKTQRDQQKNKELRNLRRLESFIEKFDQFGRVDGILEKTDHMNFVWGPVKALLMIQIARGHPDLLDALLSAYEKIGDELPNLGDNYEIFKYHVGLQRILARLFIDITDFHTNALVLYSGRALKVILKPLWQDFEPTFQGILNRMRAHKRLVEDKARIRGHLHQLEEEACKLQLQEDERKQMRYLEVADWIAGAETETKHNEICHDLKSYPGSGTWILDNAKVKDWLSPDSDQLASSILWIHGRPGTGKTYLASVLIEQCQKDQDAVTCYFYCDEAELKTSAIAVLRGLLLQLVDQPRELVPYCQSKWKSSRISTLTDLSVAIALMETFCERIPRMYMVIDGLDECENGRKDLLEILKNLTKKSDRYSPGKLRVLLSRPMPEIKNAVPEAAILPLGPEHNKLDIEKYCKHRSREFQKMDFPDEVLNEVIERICVKADGMFLFAKLVMGNLARQPNRREFYNEISAETLPTELNEAYTRIMARLKRDSKPSQFKYTRLLLGWLVCSKRPLKWTEIQLAFSIDMKTSEIRNDLDMDLKLRDDAQELCGSLVQVLKGNRVELVHSTAKEFIRQSDINLGIAECDLTVRCLRYLTIDLFRGETPDSELRCYAKRGDLALQDYAVSAWSLHIRTLVKREHEFLDGNVMSMDHNTALQVYRITQELERFVNFYANSFPDAHPDQPRNTDCDFFHPYPFYAHLVRIWNHICAAQCGDLESRNKVSIENLRKSFTRNRTILETLSQDPSFKDFPTLYDNYPFRCPKLTCFYFQEGFRSADLRKSHVNHHEMPFQCSVETCHRSVFGFKSNNELSTHMKRYHSEAVDLGESFTNLARPEVNNTRWECNECRKFFARKNILEDHLRSHKGEKPFCCPECGRGFARRSDMKRHEKIHERRRG</sequence>
<dbReference type="InterPro" id="IPR000845">
    <property type="entry name" value="Nucleoside_phosphorylase_d"/>
</dbReference>
<keyword evidence="1" id="KW-0677">Repeat</keyword>
<dbReference type="InterPro" id="IPR013087">
    <property type="entry name" value="Znf_C2H2_type"/>
</dbReference>
<gene>
    <name evidence="5" type="ORF">BJX63DRAFT_439377</name>
</gene>